<sequence length="327" mass="35076">MNDLRIRRRDMLLGAAGLASGSGWAQPTSTWPTRALTLVVPFPAGGGADAFARPLAAQFSRAQGRTLVTSNRGGTDGTLGASYAAKAAPDGYTLFMGGAQHAIAPTMYPRLDYDLEKDFIPLCLLVSMPQVLVVNPGTVPVSDFGQFLEQVRSKPGKLQYGTAGRRSLQHLAGELFQQQTGVSIEHAPYGADWVWKVLAAGDVDMMFDGLGPSAAHIRDGRVKALMVSGSRRNAALADVPCAAEVGLPDYDVSTWYGLWAPKGTPPDVQACIIEEMRRLGADEEVRAIWARNGAEYGSLDAQQLAGLVRNELRRWAAVVRVAGARLR</sequence>
<keyword evidence="3" id="KW-1185">Reference proteome</keyword>
<dbReference type="InterPro" id="IPR042100">
    <property type="entry name" value="Bug_dom1"/>
</dbReference>
<comment type="similarity">
    <text evidence="1">Belongs to the UPF0065 (bug) family.</text>
</comment>
<dbReference type="InterPro" id="IPR005064">
    <property type="entry name" value="BUG"/>
</dbReference>
<comment type="caution">
    <text evidence="2">The sequence shown here is derived from an EMBL/GenBank/DDBJ whole genome shotgun (WGS) entry which is preliminary data.</text>
</comment>
<accession>A0ABT3KY81</accession>
<dbReference type="EMBL" id="QZCW01000004">
    <property type="protein sequence ID" value="MCW5323216.1"/>
    <property type="molecule type" value="Genomic_DNA"/>
</dbReference>
<dbReference type="SUPFAM" id="SSF53850">
    <property type="entry name" value="Periplasmic binding protein-like II"/>
    <property type="match status" value="1"/>
</dbReference>
<dbReference type="PIRSF" id="PIRSF017082">
    <property type="entry name" value="YflP"/>
    <property type="match status" value="1"/>
</dbReference>
<proteinExistence type="inferred from homology"/>
<organism evidence="2 3">
    <name type="scientific">Verminephrobacter aporrectodeae subsp. tuberculatae</name>
    <dbReference type="NCBI Taxonomy" id="1110392"/>
    <lineage>
        <taxon>Bacteria</taxon>
        <taxon>Pseudomonadati</taxon>
        <taxon>Pseudomonadota</taxon>
        <taxon>Betaproteobacteria</taxon>
        <taxon>Burkholderiales</taxon>
        <taxon>Comamonadaceae</taxon>
        <taxon>Verminephrobacter</taxon>
    </lineage>
</organism>
<dbReference type="RefSeq" id="WP_265283177.1">
    <property type="nucleotide sequence ID" value="NZ_QZCW01000004.1"/>
</dbReference>
<reference evidence="3" key="1">
    <citation type="submission" date="2023-07" db="EMBL/GenBank/DDBJ databases">
        <title>Verminephrobacter genomes.</title>
        <authorList>
            <person name="Lund M.B."/>
        </authorList>
    </citation>
    <scope>NUCLEOTIDE SEQUENCE [LARGE SCALE GENOMIC DNA]</scope>
    <source>
        <strain evidence="3">AtM5-05</strain>
    </source>
</reference>
<evidence type="ECO:0000313" key="2">
    <source>
        <dbReference type="EMBL" id="MCW5323216.1"/>
    </source>
</evidence>
<protein>
    <submittedName>
        <fullName evidence="2">Tripartite tricarboxylate transporter substrate binding protein</fullName>
    </submittedName>
</protein>
<gene>
    <name evidence="2" type="ORF">D5039_19360</name>
</gene>
<name>A0ABT3KY81_9BURK</name>
<dbReference type="Gene3D" id="3.40.190.10">
    <property type="entry name" value="Periplasmic binding protein-like II"/>
    <property type="match status" value="1"/>
</dbReference>
<dbReference type="PANTHER" id="PTHR42928:SF5">
    <property type="entry name" value="BLR1237 PROTEIN"/>
    <property type="match status" value="1"/>
</dbReference>
<evidence type="ECO:0000313" key="3">
    <source>
        <dbReference type="Proteomes" id="UP001208935"/>
    </source>
</evidence>
<dbReference type="Gene3D" id="3.40.190.150">
    <property type="entry name" value="Bordetella uptake gene, domain 1"/>
    <property type="match status" value="1"/>
</dbReference>
<dbReference type="PANTHER" id="PTHR42928">
    <property type="entry name" value="TRICARBOXYLATE-BINDING PROTEIN"/>
    <property type="match status" value="1"/>
</dbReference>
<dbReference type="Proteomes" id="UP001208935">
    <property type="component" value="Unassembled WGS sequence"/>
</dbReference>
<evidence type="ECO:0000256" key="1">
    <source>
        <dbReference type="ARBA" id="ARBA00006987"/>
    </source>
</evidence>
<dbReference type="Pfam" id="PF03401">
    <property type="entry name" value="TctC"/>
    <property type="match status" value="1"/>
</dbReference>